<dbReference type="InterPro" id="IPR019734">
    <property type="entry name" value="TPR_rpt"/>
</dbReference>
<name>A0A1R2AL96_9CILI</name>
<dbReference type="OrthoDB" id="311289at2759"/>
<evidence type="ECO:0000256" key="1">
    <source>
        <dbReference type="ARBA" id="ARBA00022737"/>
    </source>
</evidence>
<evidence type="ECO:0000313" key="5">
    <source>
        <dbReference type="Proteomes" id="UP000187209"/>
    </source>
</evidence>
<sequence length="163" mass="18686">MKNHSDLAAIYNSLGIIYFDLNEKKKALELYEKCKNIWEKVLNSDHPDLATIYNNLGNLYINLNEKKKALELYEKCKNILEKVLNSDHPDLATIYNNLGGLYDDLNDKKKALELALKPKCSDVSRSGNILIKDKEESLPKESKKTSCNKYIISDTNSKIIYNL</sequence>
<dbReference type="AlphaFoldDB" id="A0A1R2AL96"/>
<proteinExistence type="predicted"/>
<dbReference type="Gene3D" id="1.25.40.10">
    <property type="entry name" value="Tetratricopeptide repeat domain"/>
    <property type="match status" value="1"/>
</dbReference>
<reference evidence="4 5" key="1">
    <citation type="submission" date="2016-11" db="EMBL/GenBank/DDBJ databases">
        <title>The macronuclear genome of Stentor coeruleus: a giant cell with tiny introns.</title>
        <authorList>
            <person name="Slabodnick M."/>
            <person name="Ruby J.G."/>
            <person name="Reiff S.B."/>
            <person name="Swart E.C."/>
            <person name="Gosai S."/>
            <person name="Prabakaran S."/>
            <person name="Witkowska E."/>
            <person name="Larue G.E."/>
            <person name="Fisher S."/>
            <person name="Freeman R.M."/>
            <person name="Gunawardena J."/>
            <person name="Chu W."/>
            <person name="Stover N.A."/>
            <person name="Gregory B.D."/>
            <person name="Nowacki M."/>
            <person name="Derisi J."/>
            <person name="Roy S.W."/>
            <person name="Marshall W.F."/>
            <person name="Sood P."/>
        </authorList>
    </citation>
    <scope>NUCLEOTIDE SEQUENCE [LARGE SCALE GENOMIC DNA]</scope>
    <source>
        <strain evidence="4">WM001</strain>
    </source>
</reference>
<keyword evidence="2 3" id="KW-0802">TPR repeat</keyword>
<feature type="repeat" description="TPR" evidence="3">
    <location>
        <begin position="50"/>
        <end position="83"/>
    </location>
</feature>
<dbReference type="Pfam" id="PF13181">
    <property type="entry name" value="TPR_8"/>
    <property type="match status" value="1"/>
</dbReference>
<evidence type="ECO:0000256" key="2">
    <source>
        <dbReference type="ARBA" id="ARBA00022803"/>
    </source>
</evidence>
<dbReference type="PROSITE" id="PS50005">
    <property type="entry name" value="TPR"/>
    <property type="match status" value="2"/>
</dbReference>
<protein>
    <submittedName>
        <fullName evidence="4">Uncharacterized protein</fullName>
    </submittedName>
</protein>
<feature type="repeat" description="TPR" evidence="3">
    <location>
        <begin position="8"/>
        <end position="41"/>
    </location>
</feature>
<dbReference type="PANTHER" id="PTHR45641">
    <property type="entry name" value="TETRATRICOPEPTIDE REPEAT PROTEIN (AFU_ORTHOLOGUE AFUA_6G03870)"/>
    <property type="match status" value="1"/>
</dbReference>
<keyword evidence="5" id="KW-1185">Reference proteome</keyword>
<organism evidence="4 5">
    <name type="scientific">Stentor coeruleus</name>
    <dbReference type="NCBI Taxonomy" id="5963"/>
    <lineage>
        <taxon>Eukaryota</taxon>
        <taxon>Sar</taxon>
        <taxon>Alveolata</taxon>
        <taxon>Ciliophora</taxon>
        <taxon>Postciliodesmatophora</taxon>
        <taxon>Heterotrichea</taxon>
        <taxon>Heterotrichida</taxon>
        <taxon>Stentoridae</taxon>
        <taxon>Stentor</taxon>
    </lineage>
</organism>
<gene>
    <name evidence="4" type="ORF">SteCoe_38819</name>
</gene>
<dbReference type="InterPro" id="IPR011990">
    <property type="entry name" value="TPR-like_helical_dom_sf"/>
</dbReference>
<comment type="caution">
    <text evidence="4">The sequence shown here is derived from an EMBL/GenBank/DDBJ whole genome shotgun (WGS) entry which is preliminary data.</text>
</comment>
<dbReference type="SMART" id="SM00028">
    <property type="entry name" value="TPR"/>
    <property type="match status" value="3"/>
</dbReference>
<evidence type="ECO:0000256" key="3">
    <source>
        <dbReference type="PROSITE-ProRule" id="PRU00339"/>
    </source>
</evidence>
<dbReference type="SUPFAM" id="SSF48452">
    <property type="entry name" value="TPR-like"/>
    <property type="match status" value="1"/>
</dbReference>
<accession>A0A1R2AL96</accession>
<keyword evidence="1" id="KW-0677">Repeat</keyword>
<dbReference type="Pfam" id="PF13424">
    <property type="entry name" value="TPR_12"/>
    <property type="match status" value="1"/>
</dbReference>
<dbReference type="PANTHER" id="PTHR45641:SF19">
    <property type="entry name" value="NEPHROCYSTIN-3"/>
    <property type="match status" value="1"/>
</dbReference>
<evidence type="ECO:0000313" key="4">
    <source>
        <dbReference type="EMBL" id="OMJ65205.1"/>
    </source>
</evidence>
<dbReference type="EMBL" id="MPUH01002344">
    <property type="protein sequence ID" value="OMJ65205.1"/>
    <property type="molecule type" value="Genomic_DNA"/>
</dbReference>
<dbReference type="Proteomes" id="UP000187209">
    <property type="component" value="Unassembled WGS sequence"/>
</dbReference>